<reference evidence="3" key="2">
    <citation type="submission" date="2010-05" db="EMBL/GenBank/DDBJ databases">
        <title>The genome sequence of Magnaporthe poae strain ATCC 64411.</title>
        <authorList>
            <person name="Ma L.-J."/>
            <person name="Dead R."/>
            <person name="Young S."/>
            <person name="Zeng Q."/>
            <person name="Koehrsen M."/>
            <person name="Alvarado L."/>
            <person name="Berlin A."/>
            <person name="Chapman S.B."/>
            <person name="Chen Z."/>
            <person name="Freedman E."/>
            <person name="Gellesch M."/>
            <person name="Goldberg J."/>
            <person name="Griggs A."/>
            <person name="Gujja S."/>
            <person name="Heilman E.R."/>
            <person name="Heiman D."/>
            <person name="Hepburn T."/>
            <person name="Howarth C."/>
            <person name="Jen D."/>
            <person name="Larson L."/>
            <person name="Mehta T."/>
            <person name="Neiman D."/>
            <person name="Pearson M."/>
            <person name="Roberts A."/>
            <person name="Saif S."/>
            <person name="Shea T."/>
            <person name="Shenoy N."/>
            <person name="Sisk P."/>
            <person name="Stolte C."/>
            <person name="Sykes S."/>
            <person name="Walk T."/>
            <person name="White J."/>
            <person name="Yandava C."/>
            <person name="Haas B."/>
            <person name="Nusbaum C."/>
            <person name="Birren B."/>
        </authorList>
    </citation>
    <scope>NUCLEOTIDE SEQUENCE [LARGE SCALE GENOMIC DNA]</scope>
    <source>
        <strain evidence="3">ATCC 64411 / 73-15</strain>
    </source>
</reference>
<dbReference type="EnsemblFungi" id="MAPG_06847T0">
    <property type="protein sequence ID" value="MAPG_06847T0"/>
    <property type="gene ID" value="MAPG_06847"/>
</dbReference>
<protein>
    <submittedName>
        <fullName evidence="1 2">Uncharacterized protein</fullName>
    </submittedName>
</protein>
<gene>
    <name evidence="1" type="ORF">MAPG_06847</name>
</gene>
<evidence type="ECO:0000313" key="2">
    <source>
        <dbReference type="EnsemblFungi" id="MAPG_06847T0"/>
    </source>
</evidence>
<accession>A0A0C4E355</accession>
<reference evidence="2" key="5">
    <citation type="submission" date="2015-06" db="UniProtKB">
        <authorList>
            <consortium name="EnsemblFungi"/>
        </authorList>
    </citation>
    <scope>IDENTIFICATION</scope>
    <source>
        <strain evidence="2">ATCC 64411</strain>
    </source>
</reference>
<dbReference type="EMBL" id="GL876970">
    <property type="protein sequence ID" value="KLU87856.1"/>
    <property type="molecule type" value="Genomic_DNA"/>
</dbReference>
<dbReference type="VEuPathDB" id="FungiDB:MAPG_06847"/>
<dbReference type="EMBL" id="ADBL01001649">
    <property type="status" value="NOT_ANNOTATED_CDS"/>
    <property type="molecule type" value="Genomic_DNA"/>
</dbReference>
<organism evidence="2 3">
    <name type="scientific">Magnaporthiopsis poae (strain ATCC 64411 / 73-15)</name>
    <name type="common">Kentucky bluegrass fungus</name>
    <name type="synonym">Magnaporthe poae</name>
    <dbReference type="NCBI Taxonomy" id="644358"/>
    <lineage>
        <taxon>Eukaryota</taxon>
        <taxon>Fungi</taxon>
        <taxon>Dikarya</taxon>
        <taxon>Ascomycota</taxon>
        <taxon>Pezizomycotina</taxon>
        <taxon>Sordariomycetes</taxon>
        <taxon>Sordariomycetidae</taxon>
        <taxon>Magnaporthales</taxon>
        <taxon>Magnaporthaceae</taxon>
        <taxon>Magnaporthiopsis</taxon>
    </lineage>
</organism>
<sequence>MNWCFPPFWLFPFSFPPSRPSSIRVTQVGGDLNAAQEASGPRSRLIKPSLAFGPAAILPPRARNCPMVTWSLPFAVLKSPAHDRGAPNSQAVQASASRRSFFLCSVAFLFPSAHQPCTARALRSSFPAKLFSGLSILSHFLFPSRTNRRSLPTSARHTSSLVLLFLLSFSFYPSSKIPPLSTPSIPSFCLPDADESTASLSRSCNPLFASVFLLASCHASWDFRGSPRPRSCLIVDGSDVTVSRGRASSMLPDSCDSAARPPSLFRPACLPLVWCGKFQPPASPPFHSLENFFQAVLVWHGPGQESSLPFVPILCSLARYPCLCEQPLRPLPPSFFYLPSQ</sequence>
<reference evidence="1" key="1">
    <citation type="submission" date="2010-05" db="EMBL/GenBank/DDBJ databases">
        <title>The Genome Sequence of Magnaporthe poae strain ATCC 64411.</title>
        <authorList>
            <consortium name="The Broad Institute Genome Sequencing Platform"/>
            <consortium name="Broad Institute Genome Sequencing Center for Infectious Disease"/>
            <person name="Ma L.-J."/>
            <person name="Dead R."/>
            <person name="Young S."/>
            <person name="Zeng Q."/>
            <person name="Koehrsen M."/>
            <person name="Alvarado L."/>
            <person name="Berlin A."/>
            <person name="Chapman S.B."/>
            <person name="Chen Z."/>
            <person name="Freedman E."/>
            <person name="Gellesch M."/>
            <person name="Goldberg J."/>
            <person name="Griggs A."/>
            <person name="Gujja S."/>
            <person name="Heilman E.R."/>
            <person name="Heiman D."/>
            <person name="Hepburn T."/>
            <person name="Howarth C."/>
            <person name="Jen D."/>
            <person name="Larson L."/>
            <person name="Mehta T."/>
            <person name="Neiman D."/>
            <person name="Pearson M."/>
            <person name="Roberts A."/>
            <person name="Saif S."/>
            <person name="Shea T."/>
            <person name="Shenoy N."/>
            <person name="Sisk P."/>
            <person name="Stolte C."/>
            <person name="Sykes S."/>
            <person name="Walk T."/>
            <person name="White J."/>
            <person name="Yandava C."/>
            <person name="Haas B."/>
            <person name="Nusbaum C."/>
            <person name="Birren B."/>
        </authorList>
    </citation>
    <scope>NUCLEOTIDE SEQUENCE</scope>
    <source>
        <strain evidence="1">ATCC 64411</strain>
    </source>
</reference>
<evidence type="ECO:0000313" key="3">
    <source>
        <dbReference type="Proteomes" id="UP000011715"/>
    </source>
</evidence>
<reference evidence="1" key="3">
    <citation type="submission" date="2011-03" db="EMBL/GenBank/DDBJ databases">
        <title>Annotation of Magnaporthe poae ATCC 64411.</title>
        <authorList>
            <person name="Ma L.-J."/>
            <person name="Dead R."/>
            <person name="Young S.K."/>
            <person name="Zeng Q."/>
            <person name="Gargeya S."/>
            <person name="Fitzgerald M."/>
            <person name="Haas B."/>
            <person name="Abouelleil A."/>
            <person name="Alvarado L."/>
            <person name="Arachchi H.M."/>
            <person name="Berlin A."/>
            <person name="Brown A."/>
            <person name="Chapman S.B."/>
            <person name="Chen Z."/>
            <person name="Dunbar C."/>
            <person name="Freedman E."/>
            <person name="Gearin G."/>
            <person name="Gellesch M."/>
            <person name="Goldberg J."/>
            <person name="Griggs A."/>
            <person name="Gujja S."/>
            <person name="Heiman D."/>
            <person name="Howarth C."/>
            <person name="Larson L."/>
            <person name="Lui A."/>
            <person name="MacDonald P.J.P."/>
            <person name="Mehta T."/>
            <person name="Montmayeur A."/>
            <person name="Murphy C."/>
            <person name="Neiman D."/>
            <person name="Pearson M."/>
            <person name="Priest M."/>
            <person name="Roberts A."/>
            <person name="Saif S."/>
            <person name="Shea T."/>
            <person name="Shenoy N."/>
            <person name="Sisk P."/>
            <person name="Stolte C."/>
            <person name="Sykes S."/>
            <person name="Yandava C."/>
            <person name="Wortman J."/>
            <person name="Nusbaum C."/>
            <person name="Birren B."/>
        </authorList>
    </citation>
    <scope>NUCLEOTIDE SEQUENCE</scope>
    <source>
        <strain evidence="1">ATCC 64411</strain>
    </source>
</reference>
<proteinExistence type="predicted"/>
<evidence type="ECO:0000313" key="1">
    <source>
        <dbReference type="EMBL" id="KLU87856.1"/>
    </source>
</evidence>
<dbReference type="Proteomes" id="UP000011715">
    <property type="component" value="Unassembled WGS sequence"/>
</dbReference>
<dbReference type="AlphaFoldDB" id="A0A0C4E355"/>
<name>A0A0C4E355_MAGP6</name>
<reference evidence="2" key="4">
    <citation type="journal article" date="2015" name="G3 (Bethesda)">
        <title>Genome sequences of three phytopathogenic species of the Magnaporthaceae family of fungi.</title>
        <authorList>
            <person name="Okagaki L.H."/>
            <person name="Nunes C.C."/>
            <person name="Sailsbery J."/>
            <person name="Clay B."/>
            <person name="Brown D."/>
            <person name="John T."/>
            <person name="Oh Y."/>
            <person name="Young N."/>
            <person name="Fitzgerald M."/>
            <person name="Haas B.J."/>
            <person name="Zeng Q."/>
            <person name="Young S."/>
            <person name="Adiconis X."/>
            <person name="Fan L."/>
            <person name="Levin J.Z."/>
            <person name="Mitchell T.K."/>
            <person name="Okubara P.A."/>
            <person name="Farman M.L."/>
            <person name="Kohn L.M."/>
            <person name="Birren B."/>
            <person name="Ma L.-J."/>
            <person name="Dean R.A."/>
        </authorList>
    </citation>
    <scope>NUCLEOTIDE SEQUENCE</scope>
    <source>
        <strain evidence="2">ATCC 64411 / 73-15</strain>
    </source>
</reference>
<keyword evidence="3" id="KW-1185">Reference proteome</keyword>